<dbReference type="AlphaFoldDB" id="A0A7W6PUK3"/>
<dbReference type="Proteomes" id="UP000590524">
    <property type="component" value="Unassembled WGS sequence"/>
</dbReference>
<evidence type="ECO:0000313" key="2">
    <source>
        <dbReference type="Proteomes" id="UP000590524"/>
    </source>
</evidence>
<dbReference type="RefSeq" id="WP_188081060.1">
    <property type="nucleotide sequence ID" value="NZ_JACIEU010000003.1"/>
</dbReference>
<comment type="caution">
    <text evidence="1">The sequence shown here is derived from an EMBL/GenBank/DDBJ whole genome shotgun (WGS) entry which is preliminary data.</text>
</comment>
<dbReference type="PANTHER" id="PTHR30451:SF5">
    <property type="entry name" value="SLR0019 PROTEIN"/>
    <property type="match status" value="1"/>
</dbReference>
<dbReference type="Pfam" id="PF00577">
    <property type="entry name" value="Usher"/>
    <property type="match status" value="1"/>
</dbReference>
<dbReference type="EMBL" id="JACIEU010000003">
    <property type="protein sequence ID" value="MBB4147179.1"/>
    <property type="molecule type" value="Genomic_DNA"/>
</dbReference>
<sequence>MMSTYAATGSTVQGTPLILAVTVNGEERGLHEFALIAGEIWTRRETFARLGLAVTDGTDDLLCLNRLAGIATTYNAGEQRLSIMAQPQLLTLPAATRNIYIHASAQAAPGEGLILNYDATAVIAQSRSSATGFTELRYFNHNMVLNNTGIIRTSNIAQNRGFTRLDSSLSWSWPDRRLTLRLGDTLTVPSRWTRTIRMGGIQIGTNNRLQPYLVTAPLPSFLGSATLPSKVDLFINGARQYSGELPAGPFELGSGHSRVNGAGNAQLVLTDVTGRVTSLDFPIYDTPLLIREGLAEWSAEAGAIRRGWGLTSFDYAGNPFGSANGRYGLTNWLTIEGHAEVASHYANGGTGAVIRMGMAGILSGSLGASRMDGRFGQVVTLGYGWTNRRFRIGLEMMRASHDYADLARRGGAPYPRDRDIAYAGFNSRSLGAFGLNYVSQRYPAIERYRYAELSWNKAVSRQWWLGVRTQKQLSGARNHSLFLTLTWSPDRRDDVSMSVQTQKDSSSANLNVRRAAPLDGGIGWNLNLWRSDWDDDVDLAGSGRIDYRGRHGEASAGLDIRNRTTTGFVGYRGSLVLMDGSLFAARTIYDSFALVSTNGIPDIPVSVYHRRFGATNEQGKLLVTGLNAYQRNLVSIDPSDLPATFDLATLDREAIPADRAGVLVNFPVAPTRSMLMTLIDDSGQIVPEGTRISYADGTGPAMAVGFDGQLYVEEARPGAMLIADRPAGRCHVILPPRPAFEKAGRVGNQTCFDR</sequence>
<dbReference type="PANTHER" id="PTHR30451">
    <property type="entry name" value="OUTER MEMBRANE USHER PROTEIN"/>
    <property type="match status" value="1"/>
</dbReference>
<dbReference type="InterPro" id="IPR000015">
    <property type="entry name" value="Fimb_usher"/>
</dbReference>
<protein>
    <submittedName>
        <fullName evidence="1">Outer membrane usher protein</fullName>
    </submittedName>
</protein>
<organism evidence="1 2">
    <name type="scientific">Sphingobium scionense</name>
    <dbReference type="NCBI Taxonomy" id="1404341"/>
    <lineage>
        <taxon>Bacteria</taxon>
        <taxon>Pseudomonadati</taxon>
        <taxon>Pseudomonadota</taxon>
        <taxon>Alphaproteobacteria</taxon>
        <taxon>Sphingomonadales</taxon>
        <taxon>Sphingomonadaceae</taxon>
        <taxon>Sphingobium</taxon>
    </lineage>
</organism>
<evidence type="ECO:0000313" key="1">
    <source>
        <dbReference type="EMBL" id="MBB4147179.1"/>
    </source>
</evidence>
<dbReference type="Gene3D" id="2.60.40.3110">
    <property type="match status" value="1"/>
</dbReference>
<reference evidence="1 2" key="1">
    <citation type="submission" date="2020-08" db="EMBL/GenBank/DDBJ databases">
        <title>Genomic Encyclopedia of Type Strains, Phase IV (KMG-IV): sequencing the most valuable type-strain genomes for metagenomic binning, comparative biology and taxonomic classification.</title>
        <authorList>
            <person name="Goeker M."/>
        </authorList>
    </citation>
    <scope>NUCLEOTIDE SEQUENCE [LARGE SCALE GENOMIC DNA]</scope>
    <source>
        <strain evidence="1 2">DSM 19371</strain>
    </source>
</reference>
<dbReference type="InterPro" id="IPR042186">
    <property type="entry name" value="FimD_plug_dom"/>
</dbReference>
<dbReference type="GO" id="GO:0009297">
    <property type="term" value="P:pilus assembly"/>
    <property type="evidence" value="ECO:0007669"/>
    <property type="project" value="InterPro"/>
</dbReference>
<name>A0A7W6PUK3_9SPHN</name>
<proteinExistence type="predicted"/>
<dbReference type="GO" id="GO:0009279">
    <property type="term" value="C:cell outer membrane"/>
    <property type="evidence" value="ECO:0007669"/>
    <property type="project" value="TreeGrafter"/>
</dbReference>
<keyword evidence="2" id="KW-1185">Reference proteome</keyword>
<gene>
    <name evidence="1" type="ORF">GGQ90_000945</name>
</gene>
<dbReference type="Gene3D" id="2.60.40.2610">
    <property type="entry name" value="Outer membrane usher protein FimD, plug domain"/>
    <property type="match status" value="1"/>
</dbReference>
<dbReference type="GO" id="GO:0015473">
    <property type="term" value="F:fimbrial usher porin activity"/>
    <property type="evidence" value="ECO:0007669"/>
    <property type="project" value="InterPro"/>
</dbReference>
<accession>A0A7W6PUK3</accession>